<reference evidence="1 2" key="2">
    <citation type="journal article" date="2011" name="Stand. Genomic Sci.">
        <title>Complete genome sequence of Paludibacter propionicigenes type strain (WB4).</title>
        <authorList>
            <person name="Gronow S."/>
            <person name="Munk C."/>
            <person name="Lapidus A."/>
            <person name="Nolan M."/>
            <person name="Lucas S."/>
            <person name="Hammon N."/>
            <person name="Deshpande S."/>
            <person name="Cheng J.F."/>
            <person name="Tapia R."/>
            <person name="Han C."/>
            <person name="Goodwin L."/>
            <person name="Pitluck S."/>
            <person name="Liolios K."/>
            <person name="Ivanova N."/>
            <person name="Mavromatis K."/>
            <person name="Mikhailova N."/>
            <person name="Pati A."/>
            <person name="Chen A."/>
            <person name="Palaniappan K."/>
            <person name="Land M."/>
            <person name="Hauser L."/>
            <person name="Chang Y.J."/>
            <person name="Jeffries C.D."/>
            <person name="Brambilla E."/>
            <person name="Rohde M."/>
            <person name="Goker M."/>
            <person name="Detter J.C."/>
            <person name="Woyke T."/>
            <person name="Bristow J."/>
            <person name="Eisen J.A."/>
            <person name="Markowitz V."/>
            <person name="Hugenholtz P."/>
            <person name="Kyrpides N.C."/>
            <person name="Klenk H.P."/>
        </authorList>
    </citation>
    <scope>NUCLEOTIDE SEQUENCE [LARGE SCALE GENOMIC DNA]</scope>
    <source>
        <strain evidence="2">DSM 17365 / JCM 13257 / WB4</strain>
    </source>
</reference>
<keyword evidence="2" id="KW-1185">Reference proteome</keyword>
<sequence>MGKEITLNKENYDRQTPAYVHWLSDVHLASN</sequence>
<protein>
    <submittedName>
        <fullName evidence="1">Uncharacterized protein</fullName>
    </submittedName>
</protein>
<dbReference type="EMBL" id="CP002345">
    <property type="protein sequence ID" value="ADQ78620.1"/>
    <property type="molecule type" value="Genomic_DNA"/>
</dbReference>
<evidence type="ECO:0000313" key="2">
    <source>
        <dbReference type="Proteomes" id="UP000008718"/>
    </source>
</evidence>
<organism evidence="1 2">
    <name type="scientific">Paludibacter propionicigenes (strain DSM 17365 / JCM 13257 / WB4)</name>
    <dbReference type="NCBI Taxonomy" id="694427"/>
    <lineage>
        <taxon>Bacteria</taxon>
        <taxon>Pseudomonadati</taxon>
        <taxon>Bacteroidota</taxon>
        <taxon>Bacteroidia</taxon>
        <taxon>Bacteroidales</taxon>
        <taxon>Paludibacteraceae</taxon>
        <taxon>Paludibacter</taxon>
    </lineage>
</organism>
<gene>
    <name evidence="1" type="ordered locus">Palpr_0460</name>
</gene>
<reference key="1">
    <citation type="submission" date="2010-11" db="EMBL/GenBank/DDBJ databases">
        <title>The complete genome of Paludibacter propionicigenes DSM 17365.</title>
        <authorList>
            <consortium name="US DOE Joint Genome Institute (JGI-PGF)"/>
            <person name="Lucas S."/>
            <person name="Copeland A."/>
            <person name="Lapidus A."/>
            <person name="Bruce D."/>
            <person name="Goodwin L."/>
            <person name="Pitluck S."/>
            <person name="Kyrpides N."/>
            <person name="Mavromatis K."/>
            <person name="Ivanova N."/>
            <person name="Munk A.C."/>
            <person name="Brettin T."/>
            <person name="Detter J.C."/>
            <person name="Han C."/>
            <person name="Tapia R."/>
            <person name="Land M."/>
            <person name="Hauser L."/>
            <person name="Markowitz V."/>
            <person name="Cheng J.-F."/>
            <person name="Hugenholtz P."/>
            <person name="Woyke T."/>
            <person name="Wu D."/>
            <person name="Gronow S."/>
            <person name="Wellnitz S."/>
            <person name="Brambilla E."/>
            <person name="Klenk H.-P."/>
            <person name="Eisen J.A."/>
        </authorList>
    </citation>
    <scope>NUCLEOTIDE SEQUENCE</scope>
    <source>
        <strain>WB4</strain>
    </source>
</reference>
<evidence type="ECO:0000313" key="1">
    <source>
        <dbReference type="EMBL" id="ADQ78620.1"/>
    </source>
</evidence>
<dbReference type="HOGENOM" id="CLU_3397710_0_0_10"/>
<proteinExistence type="predicted"/>
<accession>E4T1M6</accession>
<dbReference type="STRING" id="694427.Palpr_0460"/>
<dbReference type="KEGG" id="ppn:Palpr_0460"/>
<dbReference type="Proteomes" id="UP000008718">
    <property type="component" value="Chromosome"/>
</dbReference>
<dbReference type="AlphaFoldDB" id="E4T1M6"/>
<name>E4T1M6_PALPW</name>